<comment type="domain">
    <text evidence="5">The PRC barrel domain binds ribosomal protein uS19.</text>
</comment>
<evidence type="ECO:0000256" key="4">
    <source>
        <dbReference type="ARBA" id="ARBA00023186"/>
    </source>
</evidence>
<dbReference type="InterPro" id="IPR011961">
    <property type="entry name" value="RimM"/>
</dbReference>
<evidence type="ECO:0000259" key="6">
    <source>
        <dbReference type="Pfam" id="PF01782"/>
    </source>
</evidence>
<dbReference type="PANTHER" id="PTHR33692">
    <property type="entry name" value="RIBOSOME MATURATION FACTOR RIMM"/>
    <property type="match status" value="1"/>
</dbReference>
<evidence type="ECO:0000259" key="7">
    <source>
        <dbReference type="Pfam" id="PF24986"/>
    </source>
</evidence>
<name>A0ABP8INE4_9GAMM</name>
<dbReference type="InterPro" id="IPR011033">
    <property type="entry name" value="PRC_barrel-like_sf"/>
</dbReference>
<dbReference type="EMBL" id="BAABFV010000002">
    <property type="protein sequence ID" value="GAA4364212.1"/>
    <property type="molecule type" value="Genomic_DNA"/>
</dbReference>
<dbReference type="Proteomes" id="UP001501011">
    <property type="component" value="Unassembled WGS sequence"/>
</dbReference>
<dbReference type="SUPFAM" id="SSF50346">
    <property type="entry name" value="PRC-barrel domain"/>
    <property type="match status" value="1"/>
</dbReference>
<dbReference type="InterPro" id="IPR036976">
    <property type="entry name" value="RimM_N_sf"/>
</dbReference>
<comment type="similarity">
    <text evidence="5">Belongs to the RimM family.</text>
</comment>
<feature type="domain" description="Ribosome maturation factor RimM PRC barrel" evidence="7">
    <location>
        <begin position="102"/>
        <end position="170"/>
    </location>
</feature>
<gene>
    <name evidence="5 8" type="primary">rimM</name>
    <name evidence="8" type="ORF">GCM10023151_20160</name>
</gene>
<comment type="subunit">
    <text evidence="5">Binds ribosomal protein uS19.</text>
</comment>
<dbReference type="HAMAP" id="MF_00014">
    <property type="entry name" value="Ribosome_mat_RimM"/>
    <property type="match status" value="1"/>
</dbReference>
<proteinExistence type="inferred from homology"/>
<comment type="subcellular location">
    <subcellularLocation>
        <location evidence="5">Cytoplasm</location>
    </subcellularLocation>
</comment>
<dbReference type="InterPro" id="IPR056792">
    <property type="entry name" value="PRC_RimM"/>
</dbReference>
<keyword evidence="2 5" id="KW-0690">Ribosome biogenesis</keyword>
<evidence type="ECO:0000256" key="5">
    <source>
        <dbReference type="HAMAP-Rule" id="MF_00014"/>
    </source>
</evidence>
<keyword evidence="3 5" id="KW-0698">rRNA processing</keyword>
<sequence length="171" mass="19222">MSEAFEPLIVGKLNGAYGIKGWVKVYSHTSPKENILNYKPWYLKLNGRWQEVAILNGREQGKTLVAQLEGCDDRSQAESYHGIEIAIEKSQLPELNDGEFYWRDLIGLSVVNQAGEQLGQVKKLMETGANDVLVVKSSKGDELLIPYVPDYSVIDVDLKTAQITVDWESDY</sequence>
<dbReference type="NCBIfam" id="TIGR02273">
    <property type="entry name" value="16S_RimM"/>
    <property type="match status" value="1"/>
</dbReference>
<evidence type="ECO:0000313" key="9">
    <source>
        <dbReference type="Proteomes" id="UP001501011"/>
    </source>
</evidence>
<dbReference type="PANTHER" id="PTHR33692:SF1">
    <property type="entry name" value="RIBOSOME MATURATION FACTOR RIMM"/>
    <property type="match status" value="1"/>
</dbReference>
<reference evidence="9" key="1">
    <citation type="journal article" date="2019" name="Int. J. Syst. Evol. Microbiol.">
        <title>The Global Catalogue of Microorganisms (GCM) 10K type strain sequencing project: providing services to taxonomists for standard genome sequencing and annotation.</title>
        <authorList>
            <consortium name="The Broad Institute Genomics Platform"/>
            <consortium name="The Broad Institute Genome Sequencing Center for Infectious Disease"/>
            <person name="Wu L."/>
            <person name="Ma J."/>
        </authorList>
    </citation>
    <scope>NUCLEOTIDE SEQUENCE [LARGE SCALE GENOMIC DNA]</scope>
    <source>
        <strain evidence="9">JCM 17728</strain>
    </source>
</reference>
<dbReference type="Gene3D" id="2.40.30.60">
    <property type="entry name" value="RimM"/>
    <property type="match status" value="1"/>
</dbReference>
<keyword evidence="9" id="KW-1185">Reference proteome</keyword>
<keyword evidence="1 5" id="KW-0963">Cytoplasm</keyword>
<evidence type="ECO:0000256" key="1">
    <source>
        <dbReference type="ARBA" id="ARBA00022490"/>
    </source>
</evidence>
<evidence type="ECO:0000256" key="2">
    <source>
        <dbReference type="ARBA" id="ARBA00022517"/>
    </source>
</evidence>
<dbReference type="SUPFAM" id="SSF50447">
    <property type="entry name" value="Translation proteins"/>
    <property type="match status" value="1"/>
</dbReference>
<dbReference type="InterPro" id="IPR002676">
    <property type="entry name" value="RimM_N"/>
</dbReference>
<accession>A0ABP8INE4</accession>
<protein>
    <recommendedName>
        <fullName evidence="5">Ribosome maturation factor RimM</fullName>
    </recommendedName>
</protein>
<feature type="domain" description="RimM N-terminal" evidence="6">
    <location>
        <begin position="10"/>
        <end position="91"/>
    </location>
</feature>
<dbReference type="Pfam" id="PF01782">
    <property type="entry name" value="RimM"/>
    <property type="match status" value="1"/>
</dbReference>
<evidence type="ECO:0000313" key="8">
    <source>
        <dbReference type="EMBL" id="GAA4364212.1"/>
    </source>
</evidence>
<keyword evidence="4 5" id="KW-0143">Chaperone</keyword>
<dbReference type="Pfam" id="PF24986">
    <property type="entry name" value="PRC_RimM"/>
    <property type="match status" value="1"/>
</dbReference>
<dbReference type="Gene3D" id="2.30.30.240">
    <property type="entry name" value="PRC-barrel domain"/>
    <property type="match status" value="1"/>
</dbReference>
<comment type="caution">
    <text evidence="8">The sequence shown here is derived from an EMBL/GenBank/DDBJ whole genome shotgun (WGS) entry which is preliminary data.</text>
</comment>
<dbReference type="RefSeq" id="WP_345293096.1">
    <property type="nucleotide sequence ID" value="NZ_BAABFV010000002.1"/>
</dbReference>
<comment type="function">
    <text evidence="5">An accessory protein needed during the final step in the assembly of 30S ribosomal subunit, possibly for assembly of the head region. Essential for efficient processing of 16S rRNA. May be needed both before and after RbfA during the maturation of 16S rRNA. It has affinity for free ribosomal 30S subunits but not for 70S ribosomes.</text>
</comment>
<dbReference type="InterPro" id="IPR009000">
    <property type="entry name" value="Transl_B-barrel_sf"/>
</dbReference>
<organism evidence="8 9">
    <name type="scientific">Kangiella marina</name>
    <dbReference type="NCBI Taxonomy" id="1079178"/>
    <lineage>
        <taxon>Bacteria</taxon>
        <taxon>Pseudomonadati</taxon>
        <taxon>Pseudomonadota</taxon>
        <taxon>Gammaproteobacteria</taxon>
        <taxon>Kangiellales</taxon>
        <taxon>Kangiellaceae</taxon>
        <taxon>Kangiella</taxon>
    </lineage>
</organism>
<evidence type="ECO:0000256" key="3">
    <source>
        <dbReference type="ARBA" id="ARBA00022552"/>
    </source>
</evidence>